<gene>
    <name evidence="3" type="ORF">COX36_04540</name>
</gene>
<dbReference type="Pfam" id="PF14242">
    <property type="entry name" value="DUF4342"/>
    <property type="match status" value="1"/>
</dbReference>
<evidence type="ECO:0000313" key="3">
    <source>
        <dbReference type="EMBL" id="PIP23219.1"/>
    </source>
</evidence>
<sequence length="81" mass="8807">MEENTKKEEFKVSGEEILTKVKQLIKKGNVRRIIIKNEAGETLMEIPLTFAVVGTVIAPVLAAVGALAAVVTNCTIIVERK</sequence>
<dbReference type="EMBL" id="PCRP01000071">
    <property type="protein sequence ID" value="PIP23219.1"/>
    <property type="molecule type" value="Genomic_DNA"/>
</dbReference>
<dbReference type="InterPro" id="IPR025642">
    <property type="entry name" value="DUF4342"/>
</dbReference>
<dbReference type="Proteomes" id="UP000230273">
    <property type="component" value="Unassembled WGS sequence"/>
</dbReference>
<name>A0A2G9YVK8_9BACT</name>
<protein>
    <recommendedName>
        <fullName evidence="2">DUF4342 domain-containing protein</fullName>
    </recommendedName>
</protein>
<feature type="transmembrane region" description="Helical" evidence="1">
    <location>
        <begin position="50"/>
        <end position="78"/>
    </location>
</feature>
<reference evidence="3 4" key="1">
    <citation type="submission" date="2017-09" db="EMBL/GenBank/DDBJ databases">
        <title>Depth-based differentiation of microbial function through sediment-hosted aquifers and enrichment of novel symbionts in the deep terrestrial subsurface.</title>
        <authorList>
            <person name="Probst A.J."/>
            <person name="Ladd B."/>
            <person name="Jarett J.K."/>
            <person name="Geller-Mcgrath D.E."/>
            <person name="Sieber C.M."/>
            <person name="Emerson J.B."/>
            <person name="Anantharaman K."/>
            <person name="Thomas B.C."/>
            <person name="Malmstrom R."/>
            <person name="Stieglmeier M."/>
            <person name="Klingl A."/>
            <person name="Woyke T."/>
            <person name="Ryan C.M."/>
            <person name="Banfield J.F."/>
        </authorList>
    </citation>
    <scope>NUCLEOTIDE SEQUENCE [LARGE SCALE GENOMIC DNA]</scope>
    <source>
        <strain evidence="3">CG23_combo_of_CG06-09_8_20_14_all_38_19</strain>
    </source>
</reference>
<keyword evidence="1" id="KW-0472">Membrane</keyword>
<accession>A0A2G9YVK8</accession>
<comment type="caution">
    <text evidence="3">The sequence shown here is derived from an EMBL/GenBank/DDBJ whole genome shotgun (WGS) entry which is preliminary data.</text>
</comment>
<keyword evidence="1" id="KW-0812">Transmembrane</keyword>
<organism evidence="3 4">
    <name type="scientific">Candidatus Nealsonbacteria bacterium CG23_combo_of_CG06-09_8_20_14_all_38_19</name>
    <dbReference type="NCBI Taxonomy" id="1974721"/>
    <lineage>
        <taxon>Bacteria</taxon>
        <taxon>Candidatus Nealsoniibacteriota</taxon>
    </lineage>
</organism>
<feature type="domain" description="DUF4342" evidence="2">
    <location>
        <begin position="4"/>
        <end position="80"/>
    </location>
</feature>
<evidence type="ECO:0000313" key="4">
    <source>
        <dbReference type="Proteomes" id="UP000230273"/>
    </source>
</evidence>
<keyword evidence="1" id="KW-1133">Transmembrane helix</keyword>
<dbReference type="AlphaFoldDB" id="A0A2G9YVK8"/>
<proteinExistence type="predicted"/>
<evidence type="ECO:0000259" key="2">
    <source>
        <dbReference type="Pfam" id="PF14242"/>
    </source>
</evidence>
<evidence type="ECO:0000256" key="1">
    <source>
        <dbReference type="SAM" id="Phobius"/>
    </source>
</evidence>